<dbReference type="CDD" id="cd00303">
    <property type="entry name" value="retropepsin_like"/>
    <property type="match status" value="1"/>
</dbReference>
<protein>
    <recommendedName>
        <fullName evidence="3">Peptidase A2 domain-containing protein</fullName>
    </recommendedName>
</protein>
<dbReference type="STRING" id="870435.A0A0C3NRT9"/>
<evidence type="ECO:0000313" key="1">
    <source>
        <dbReference type="EMBL" id="KIO03585.1"/>
    </source>
</evidence>
<keyword evidence="2" id="KW-1185">Reference proteome</keyword>
<accession>A0A0C3NRT9</accession>
<name>A0A0C3NRT9_PISTI</name>
<dbReference type="AlphaFoldDB" id="A0A0C3NRT9"/>
<feature type="non-terminal residue" evidence="1">
    <location>
        <position position="1"/>
    </location>
</feature>
<reference evidence="2" key="2">
    <citation type="submission" date="2015-01" db="EMBL/GenBank/DDBJ databases">
        <title>Evolutionary Origins and Diversification of the Mycorrhizal Mutualists.</title>
        <authorList>
            <consortium name="DOE Joint Genome Institute"/>
            <consortium name="Mycorrhizal Genomics Consortium"/>
            <person name="Kohler A."/>
            <person name="Kuo A."/>
            <person name="Nagy L.G."/>
            <person name="Floudas D."/>
            <person name="Copeland A."/>
            <person name="Barry K.W."/>
            <person name="Cichocki N."/>
            <person name="Veneault-Fourrey C."/>
            <person name="LaButti K."/>
            <person name="Lindquist E.A."/>
            <person name="Lipzen A."/>
            <person name="Lundell T."/>
            <person name="Morin E."/>
            <person name="Murat C."/>
            <person name="Riley R."/>
            <person name="Ohm R."/>
            <person name="Sun H."/>
            <person name="Tunlid A."/>
            <person name="Henrissat B."/>
            <person name="Grigoriev I.V."/>
            <person name="Hibbett D.S."/>
            <person name="Martin F."/>
        </authorList>
    </citation>
    <scope>NUCLEOTIDE SEQUENCE [LARGE SCALE GENOMIC DNA]</scope>
    <source>
        <strain evidence="2">Marx 270</strain>
    </source>
</reference>
<organism evidence="1 2">
    <name type="scientific">Pisolithus tinctorius Marx 270</name>
    <dbReference type="NCBI Taxonomy" id="870435"/>
    <lineage>
        <taxon>Eukaryota</taxon>
        <taxon>Fungi</taxon>
        <taxon>Dikarya</taxon>
        <taxon>Basidiomycota</taxon>
        <taxon>Agaricomycotina</taxon>
        <taxon>Agaricomycetes</taxon>
        <taxon>Agaricomycetidae</taxon>
        <taxon>Boletales</taxon>
        <taxon>Sclerodermatineae</taxon>
        <taxon>Pisolithaceae</taxon>
        <taxon>Pisolithus</taxon>
    </lineage>
</organism>
<dbReference type="InParanoid" id="A0A0C3NRT9"/>
<reference evidence="1 2" key="1">
    <citation type="submission" date="2014-04" db="EMBL/GenBank/DDBJ databases">
        <authorList>
            <consortium name="DOE Joint Genome Institute"/>
            <person name="Kuo A."/>
            <person name="Kohler A."/>
            <person name="Costa M.D."/>
            <person name="Nagy L.G."/>
            <person name="Floudas D."/>
            <person name="Copeland A."/>
            <person name="Barry K.W."/>
            <person name="Cichocki N."/>
            <person name="Veneault-Fourrey C."/>
            <person name="LaButti K."/>
            <person name="Lindquist E.A."/>
            <person name="Lipzen A."/>
            <person name="Lundell T."/>
            <person name="Morin E."/>
            <person name="Murat C."/>
            <person name="Sun H."/>
            <person name="Tunlid A."/>
            <person name="Henrissat B."/>
            <person name="Grigoriev I.V."/>
            <person name="Hibbett D.S."/>
            <person name="Martin F."/>
            <person name="Nordberg H.P."/>
            <person name="Cantor M.N."/>
            <person name="Hua S.X."/>
        </authorList>
    </citation>
    <scope>NUCLEOTIDE SEQUENCE [LARGE SCALE GENOMIC DNA]</scope>
    <source>
        <strain evidence="1 2">Marx 270</strain>
    </source>
</reference>
<gene>
    <name evidence="1" type="ORF">M404DRAFT_71680</name>
</gene>
<evidence type="ECO:0000313" key="2">
    <source>
        <dbReference type="Proteomes" id="UP000054217"/>
    </source>
</evidence>
<dbReference type="EMBL" id="KN831975">
    <property type="protein sequence ID" value="KIO03585.1"/>
    <property type="molecule type" value="Genomic_DNA"/>
</dbReference>
<proteinExistence type="predicted"/>
<dbReference type="InterPro" id="IPR021109">
    <property type="entry name" value="Peptidase_aspartic_dom_sf"/>
</dbReference>
<dbReference type="HOGENOM" id="CLU_000384_32_1_1"/>
<feature type="non-terminal residue" evidence="1">
    <location>
        <position position="150"/>
    </location>
</feature>
<dbReference type="SUPFAM" id="SSF50630">
    <property type="entry name" value="Acid proteases"/>
    <property type="match status" value="1"/>
</dbReference>
<evidence type="ECO:0008006" key="3">
    <source>
        <dbReference type="Google" id="ProtNLM"/>
    </source>
</evidence>
<dbReference type="Proteomes" id="UP000054217">
    <property type="component" value="Unassembled WGS sequence"/>
</dbReference>
<sequence length="150" mass="17219">GLAFKVNALLDSGATGVFIDKDFIERNRIPKIVLPRAVDIFNVNGGSTMILGHTWLCQHNLLIDWRTSEVKMGRCPARCQQLAPKSLFIHKVERLEREAMDSYVNWICNLGTDKPKTDKTPEELVPKAYHECLLVFSEKESEHMLLRKPW</sequence>